<evidence type="ECO:0000256" key="1">
    <source>
        <dbReference type="ARBA" id="ARBA00022801"/>
    </source>
</evidence>
<organism evidence="3 4">
    <name type="scientific">Micromonospora costi</name>
    <dbReference type="NCBI Taxonomy" id="1530042"/>
    <lineage>
        <taxon>Bacteria</taxon>
        <taxon>Bacillati</taxon>
        <taxon>Actinomycetota</taxon>
        <taxon>Actinomycetes</taxon>
        <taxon>Micromonosporales</taxon>
        <taxon>Micromonosporaceae</taxon>
        <taxon>Micromonospora</taxon>
    </lineage>
</organism>
<dbReference type="Pfam" id="PF00857">
    <property type="entry name" value="Isochorismatase"/>
    <property type="match status" value="1"/>
</dbReference>
<dbReference type="Gene3D" id="3.40.50.850">
    <property type="entry name" value="Isochorismatase-like"/>
    <property type="match status" value="1"/>
</dbReference>
<reference evidence="3 4" key="1">
    <citation type="journal article" date="2015" name="Int. J. Syst. Evol. Microbiol.">
        <title>Micromonospora costi sp. nov., isolated from a leaf of Costus speciosus.</title>
        <authorList>
            <person name="Thawai C."/>
        </authorList>
    </citation>
    <scope>NUCLEOTIDE SEQUENCE [LARGE SCALE GENOMIC DNA]</scope>
    <source>
        <strain evidence="3 4">CS1-12</strain>
    </source>
</reference>
<dbReference type="Proteomes" id="UP000279968">
    <property type="component" value="Unassembled WGS sequence"/>
</dbReference>
<name>A0A3A9ZWH1_9ACTN</name>
<dbReference type="PANTHER" id="PTHR43540:SF7">
    <property type="entry name" value="ISOCHORISMATASE FAMILY PROTEIN YECD"/>
    <property type="match status" value="1"/>
</dbReference>
<accession>A0A3A9ZWH1</accession>
<proteinExistence type="predicted"/>
<keyword evidence="4" id="KW-1185">Reference proteome</keyword>
<dbReference type="EMBL" id="RBAN01000004">
    <property type="protein sequence ID" value="RKN52669.1"/>
    <property type="molecule type" value="Genomic_DNA"/>
</dbReference>
<feature type="domain" description="Isochorismatase-like" evidence="2">
    <location>
        <begin position="16"/>
        <end position="170"/>
    </location>
</feature>
<sequence length="181" mass="19641">MPDARGTHYDHGVTRALVLIDLMPRIIDLDLAPHRGAEVLDRCRRLAAVFRAAGAPVVQVRVERPGVAEQPPGSDFADGLVEAGDVVVVKRTVGAFHGTDLHDQLRRRGVDTVVIAGLVTTMGVESTARAASDHGYELEFVADAMSAFAADEHDFTVERIFPRFGAVRVTDDYPDADAVRR</sequence>
<evidence type="ECO:0000313" key="3">
    <source>
        <dbReference type="EMBL" id="RKN52669.1"/>
    </source>
</evidence>
<evidence type="ECO:0000259" key="2">
    <source>
        <dbReference type="Pfam" id="PF00857"/>
    </source>
</evidence>
<dbReference type="OrthoDB" id="3174612at2"/>
<dbReference type="InterPro" id="IPR036380">
    <property type="entry name" value="Isochorismatase-like_sf"/>
</dbReference>
<dbReference type="AlphaFoldDB" id="A0A3A9ZWH1"/>
<evidence type="ECO:0000313" key="4">
    <source>
        <dbReference type="Proteomes" id="UP000279968"/>
    </source>
</evidence>
<gene>
    <name evidence="3" type="ORF">D7193_22735</name>
</gene>
<keyword evidence="1" id="KW-0378">Hydrolase</keyword>
<dbReference type="GO" id="GO:0016787">
    <property type="term" value="F:hydrolase activity"/>
    <property type="evidence" value="ECO:0007669"/>
    <property type="project" value="UniProtKB-KW"/>
</dbReference>
<dbReference type="InterPro" id="IPR050272">
    <property type="entry name" value="Isochorismatase-like_hydrls"/>
</dbReference>
<dbReference type="PANTHER" id="PTHR43540">
    <property type="entry name" value="PEROXYUREIDOACRYLATE/UREIDOACRYLATE AMIDOHYDROLASE-RELATED"/>
    <property type="match status" value="1"/>
</dbReference>
<protein>
    <submittedName>
        <fullName evidence="3">Isochorismatase family protein</fullName>
    </submittedName>
</protein>
<dbReference type="InterPro" id="IPR000868">
    <property type="entry name" value="Isochorismatase-like_dom"/>
</dbReference>
<dbReference type="CDD" id="cd00431">
    <property type="entry name" value="cysteine_hydrolases"/>
    <property type="match status" value="1"/>
</dbReference>
<dbReference type="SUPFAM" id="SSF52499">
    <property type="entry name" value="Isochorismatase-like hydrolases"/>
    <property type="match status" value="1"/>
</dbReference>
<comment type="caution">
    <text evidence="3">The sequence shown here is derived from an EMBL/GenBank/DDBJ whole genome shotgun (WGS) entry which is preliminary data.</text>
</comment>